<dbReference type="InterPro" id="IPR001347">
    <property type="entry name" value="SIS_dom"/>
</dbReference>
<dbReference type="InterPro" id="IPR040190">
    <property type="entry name" value="MURQ/GCKR"/>
</dbReference>
<comment type="similarity">
    <text evidence="7 12">Belongs to the GCKR-like family. MurNAc-6-P etherase subfamily.</text>
</comment>
<dbReference type="GO" id="GO:0016803">
    <property type="term" value="F:ether hydrolase activity"/>
    <property type="evidence" value="ECO:0007669"/>
    <property type="project" value="TreeGrafter"/>
</dbReference>
<evidence type="ECO:0000256" key="9">
    <source>
        <dbReference type="ARBA" id="ARBA00070061"/>
    </source>
</evidence>
<evidence type="ECO:0000313" key="14">
    <source>
        <dbReference type="EMBL" id="MCZ8534760.1"/>
    </source>
</evidence>
<dbReference type="PANTHER" id="PTHR10088">
    <property type="entry name" value="GLUCOKINASE REGULATORY PROTEIN"/>
    <property type="match status" value="1"/>
</dbReference>
<dbReference type="PANTHER" id="PTHR10088:SF4">
    <property type="entry name" value="GLUCOKINASE REGULATORY PROTEIN"/>
    <property type="match status" value="1"/>
</dbReference>
<dbReference type="HAMAP" id="MF_00068">
    <property type="entry name" value="MurQ"/>
    <property type="match status" value="1"/>
</dbReference>
<keyword evidence="2 12" id="KW-0456">Lyase</keyword>
<comment type="catalytic activity">
    <reaction evidence="4 12">
        <text>N-acetyl-D-muramate 6-phosphate + H2O = N-acetyl-D-glucosamine 6-phosphate + (R)-lactate</text>
        <dbReference type="Rhea" id="RHEA:26410"/>
        <dbReference type="ChEBI" id="CHEBI:15377"/>
        <dbReference type="ChEBI" id="CHEBI:16004"/>
        <dbReference type="ChEBI" id="CHEBI:57513"/>
        <dbReference type="ChEBI" id="CHEBI:58722"/>
        <dbReference type="EC" id="4.2.1.126"/>
    </reaction>
</comment>
<feature type="domain" description="SIS" evidence="13">
    <location>
        <begin position="56"/>
        <end position="219"/>
    </location>
</feature>
<dbReference type="NCBIfam" id="TIGR00274">
    <property type="entry name" value="N-acetylmuramic acid 6-phosphate etherase"/>
    <property type="match status" value="1"/>
</dbReference>
<dbReference type="GO" id="GO:0046348">
    <property type="term" value="P:amino sugar catabolic process"/>
    <property type="evidence" value="ECO:0007669"/>
    <property type="project" value="InterPro"/>
</dbReference>
<name>A0A9X3LBP8_9BACI</name>
<dbReference type="AlphaFoldDB" id="A0A9X3LBP8"/>
<dbReference type="PROSITE" id="PS01272">
    <property type="entry name" value="GCKR"/>
    <property type="match status" value="1"/>
</dbReference>
<dbReference type="InterPro" id="IPR005486">
    <property type="entry name" value="Glucokinase_regulatory_CS"/>
</dbReference>
<comment type="function">
    <text evidence="12">Specifically catalyzes the cleavage of the D-lactyl ether substituent of MurNAc 6-phosphate, producing GlcNAc 6-phosphate and D-lactate.</text>
</comment>
<dbReference type="Gene3D" id="1.10.8.1080">
    <property type="match status" value="1"/>
</dbReference>
<dbReference type="FunFam" id="1.10.8.1080:FF:000001">
    <property type="entry name" value="N-acetylmuramic acid 6-phosphate etherase"/>
    <property type="match status" value="1"/>
</dbReference>
<evidence type="ECO:0000313" key="15">
    <source>
        <dbReference type="Proteomes" id="UP001152172"/>
    </source>
</evidence>
<reference evidence="14" key="1">
    <citation type="submission" date="2022-05" db="EMBL/GenBank/DDBJ databases">
        <authorList>
            <person name="Colautti A."/>
            <person name="Iacumin L."/>
        </authorList>
    </citation>
    <scope>NUCLEOTIDE SEQUENCE</scope>
    <source>
        <strain evidence="14">DSM 30747</strain>
    </source>
</reference>
<dbReference type="FunFam" id="3.40.50.10490:FF:000014">
    <property type="entry name" value="N-acetylmuramic acid 6-phosphate etherase"/>
    <property type="match status" value="1"/>
</dbReference>
<dbReference type="InterPro" id="IPR005488">
    <property type="entry name" value="Etherase_MurQ"/>
</dbReference>
<dbReference type="EMBL" id="JAMKBI010000012">
    <property type="protein sequence ID" value="MCZ8534760.1"/>
    <property type="molecule type" value="Genomic_DNA"/>
</dbReference>
<dbReference type="RefSeq" id="WP_269922864.1">
    <property type="nucleotide sequence ID" value="NZ_JAMKBI010000012.1"/>
</dbReference>
<dbReference type="GO" id="GO:0016835">
    <property type="term" value="F:carbon-oxygen lyase activity"/>
    <property type="evidence" value="ECO:0007669"/>
    <property type="project" value="UniProtKB-UniRule"/>
</dbReference>
<dbReference type="Proteomes" id="UP001152172">
    <property type="component" value="Unassembled WGS sequence"/>
</dbReference>
<evidence type="ECO:0000259" key="13">
    <source>
        <dbReference type="PROSITE" id="PS51464"/>
    </source>
</evidence>
<comment type="caution">
    <text evidence="14">The sequence shown here is derived from an EMBL/GenBank/DDBJ whole genome shotgun (WGS) entry which is preliminary data.</text>
</comment>
<evidence type="ECO:0000256" key="11">
    <source>
        <dbReference type="ARBA" id="ARBA00084049"/>
    </source>
</evidence>
<dbReference type="Gene3D" id="3.40.50.10490">
    <property type="entry name" value="Glucose-6-phosphate isomerase like protein, domain 1"/>
    <property type="match status" value="1"/>
</dbReference>
<dbReference type="NCBIfam" id="NF009222">
    <property type="entry name" value="PRK12570.1"/>
    <property type="match status" value="1"/>
</dbReference>
<sequence length="301" mass="32182">MNRLEKLGTERANPKTKNLDIMTVKEIIKTMNEEDQTVALAVQRVLPQIEDAIYIVHKGLSNNGRLLYVGAGTSGRIGLLDAVECPPTFSTSPQLVQAVLAGGHSAVMVAVEGAEDDQELGESDLKQLDLTSSDVVVGIAASGRTPYVIGALAYAQSVGAKTISLSSNTQATISQYANVAIEVETGPEVLTGSTRLKAATAHKMIVNMISTVSMIQAGKVYKNLMVDVHASNYKLKERAKMIVCEVTNITYEEAEKALIETQFNVKQAIVMISTGSTAEEGANLLKKANGKVRMAIGEKDE</sequence>
<evidence type="ECO:0000256" key="7">
    <source>
        <dbReference type="ARBA" id="ARBA00061234"/>
    </source>
</evidence>
<evidence type="ECO:0000256" key="1">
    <source>
        <dbReference type="ARBA" id="ARBA00011738"/>
    </source>
</evidence>
<feature type="active site" evidence="12">
    <location>
        <position position="115"/>
    </location>
</feature>
<evidence type="ECO:0000256" key="8">
    <source>
        <dbReference type="ARBA" id="ARBA00067056"/>
    </source>
</evidence>
<comment type="pathway">
    <text evidence="12">Amino-sugar metabolism; N-acetylmuramate degradation.</text>
</comment>
<comment type="miscellaneous">
    <text evidence="12">A lyase-type mechanism (elimination/hydration) is suggested for the cleavage of the lactyl ether bond of MurNAc 6-phosphate, with the formation of an alpha,beta-unsaturated aldehyde intermediate with (E)-stereochemistry, followed by the syn addition of water to give product.</text>
</comment>
<feature type="active site" description="Proton donor" evidence="12">
    <location>
        <position position="84"/>
    </location>
</feature>
<comment type="pathway">
    <text evidence="5">Amino-sugar metabolism; 1,6-anhydro-N-acetylmuramate degradation.</text>
</comment>
<evidence type="ECO:0000256" key="6">
    <source>
        <dbReference type="ARBA" id="ARBA00060672"/>
    </source>
</evidence>
<accession>A0A9X3LBP8</accession>
<evidence type="ECO:0000256" key="10">
    <source>
        <dbReference type="ARBA" id="ARBA00077905"/>
    </source>
</evidence>
<protein>
    <recommendedName>
        <fullName evidence="9 12">N-acetylmuramic acid 6-phosphate etherase</fullName>
        <shortName evidence="12">MurNAc-6-P etherase</shortName>
        <ecNumber evidence="8 12">4.2.1.126</ecNumber>
    </recommendedName>
    <alternativeName>
        <fullName evidence="11 12">N-acetylmuramic acid 6-phosphate hydrolase</fullName>
    </alternativeName>
    <alternativeName>
        <fullName evidence="10 12">N-acetylmuramic acid 6-phosphate lyase</fullName>
    </alternativeName>
</protein>
<proteinExistence type="inferred from homology"/>
<evidence type="ECO:0000256" key="12">
    <source>
        <dbReference type="HAMAP-Rule" id="MF_00068"/>
    </source>
</evidence>
<dbReference type="GO" id="GO:0009254">
    <property type="term" value="P:peptidoglycan turnover"/>
    <property type="evidence" value="ECO:0007669"/>
    <property type="project" value="TreeGrafter"/>
</dbReference>
<evidence type="ECO:0000256" key="2">
    <source>
        <dbReference type="ARBA" id="ARBA00023239"/>
    </source>
</evidence>
<dbReference type="NCBIfam" id="NF003915">
    <property type="entry name" value="PRK05441.1"/>
    <property type="match status" value="1"/>
</dbReference>
<evidence type="ECO:0000256" key="5">
    <source>
        <dbReference type="ARBA" id="ARBA00060595"/>
    </source>
</evidence>
<organism evidence="14 15">
    <name type="scientific">Psychrobacillus psychrodurans</name>
    <dbReference type="NCBI Taxonomy" id="126157"/>
    <lineage>
        <taxon>Bacteria</taxon>
        <taxon>Bacillati</taxon>
        <taxon>Bacillota</taxon>
        <taxon>Bacilli</taxon>
        <taxon>Bacillales</taxon>
        <taxon>Bacillaceae</taxon>
        <taxon>Psychrobacillus</taxon>
    </lineage>
</organism>
<dbReference type="GO" id="GO:0097367">
    <property type="term" value="F:carbohydrate derivative binding"/>
    <property type="evidence" value="ECO:0007669"/>
    <property type="project" value="InterPro"/>
</dbReference>
<evidence type="ECO:0000256" key="4">
    <source>
        <dbReference type="ARBA" id="ARBA00051747"/>
    </source>
</evidence>
<gene>
    <name evidence="12 14" type="primary">murQ</name>
    <name evidence="14" type="ORF">M9R61_15760</name>
</gene>
<keyword evidence="15" id="KW-1185">Reference proteome</keyword>
<dbReference type="PROSITE" id="PS51464">
    <property type="entry name" value="SIS"/>
    <property type="match status" value="1"/>
</dbReference>
<comment type="pathway">
    <text evidence="6">Cell wall biogenesis.</text>
</comment>
<evidence type="ECO:0000256" key="3">
    <source>
        <dbReference type="ARBA" id="ARBA00023277"/>
    </source>
</evidence>
<dbReference type="CDD" id="cd05007">
    <property type="entry name" value="SIS_Etherase"/>
    <property type="match status" value="1"/>
</dbReference>
<dbReference type="EC" id="4.2.1.126" evidence="8 12"/>
<keyword evidence="3 12" id="KW-0119">Carbohydrate metabolism</keyword>
<dbReference type="SUPFAM" id="SSF53697">
    <property type="entry name" value="SIS domain"/>
    <property type="match status" value="1"/>
</dbReference>
<comment type="subunit">
    <text evidence="1 12">Homodimer.</text>
</comment>
<dbReference type="Pfam" id="PF22645">
    <property type="entry name" value="GKRP_SIS_N"/>
    <property type="match status" value="1"/>
</dbReference>
<dbReference type="InterPro" id="IPR046348">
    <property type="entry name" value="SIS_dom_sf"/>
</dbReference>